<comment type="similarity">
    <text evidence="1 2">Belongs to the outer membrane factor (OMF) (TC 1.B.17) family.</text>
</comment>
<dbReference type="Pfam" id="PF02321">
    <property type="entry name" value="OEP"/>
    <property type="match status" value="2"/>
</dbReference>
<dbReference type="RefSeq" id="WP_311341635.1">
    <property type="nucleotide sequence ID" value="NZ_JAVRHS010000016.1"/>
</dbReference>
<evidence type="ECO:0000256" key="1">
    <source>
        <dbReference type="ARBA" id="ARBA00007613"/>
    </source>
</evidence>
<sequence>MRIAALAMSFVFIGGCAHVAPELDFPVPDAPPLYATNLPPSGLDEVWWHGFDDPVLDMLIARGLDENLAIDAAAARLRAAGALLAAERSDRLPQVDGTGDAGVALAGDSEVTAAAGLFGLFNPDVNGRLAAEIRAAAADYAQAGYLQADERRLVAAAIASQYIEYRRSGEQLALLEQSTDLQEQTLRIVTLRFEAGLAANLDVRRAAADLAQTQARRGLIAIARADAANALAVLLAQAPGTFAPPASQTAGIPVYLRGPAPGVPADLLRRRTDILAAEAQLARAAAEIGIERADLTPSLTIPGTLSIGNGTFGGLFSDFLIGLAAAIDIPIFDGGRRRAEVAAARAVADARLAEYRAIFLDALGEVENALVAIDAYQQRNAALAQAIEEGETALSQSNALYREGLTSLFDLLDAQRQLIASRQSLIDSEAALASSFVAFHAAVGSDGQVNATILQEAAGGYGARATLLQ</sequence>
<reference evidence="3 4" key="1">
    <citation type="submission" date="2023-09" db="EMBL/GenBank/DDBJ databases">
        <authorList>
            <person name="Rey-Velasco X."/>
        </authorList>
    </citation>
    <scope>NUCLEOTIDE SEQUENCE [LARGE SCALE GENOMIC DNA]</scope>
    <source>
        <strain evidence="3 4">F390</strain>
    </source>
</reference>
<feature type="signal peptide" evidence="2">
    <location>
        <begin position="1"/>
        <end position="19"/>
    </location>
</feature>
<evidence type="ECO:0000313" key="3">
    <source>
        <dbReference type="EMBL" id="MDT0577061.1"/>
    </source>
</evidence>
<keyword evidence="2" id="KW-1134">Transmembrane beta strand</keyword>
<accession>A0ABU2ZKB9</accession>
<dbReference type="Gene3D" id="2.20.200.10">
    <property type="entry name" value="Outer membrane efflux proteins (OEP)"/>
    <property type="match status" value="1"/>
</dbReference>
<feature type="chain" id="PRO_5045007933" evidence="2">
    <location>
        <begin position="20"/>
        <end position="469"/>
    </location>
</feature>
<proteinExistence type="inferred from homology"/>
<gene>
    <name evidence="3" type="ORF">RM533_12880</name>
</gene>
<dbReference type="PANTHER" id="PTHR30203">
    <property type="entry name" value="OUTER MEMBRANE CATION EFFLUX PROTEIN"/>
    <property type="match status" value="1"/>
</dbReference>
<evidence type="ECO:0000313" key="4">
    <source>
        <dbReference type="Proteomes" id="UP001259803"/>
    </source>
</evidence>
<dbReference type="SUPFAM" id="SSF56954">
    <property type="entry name" value="Outer membrane efflux proteins (OEP)"/>
    <property type="match status" value="1"/>
</dbReference>
<keyword evidence="2" id="KW-0732">Signal</keyword>
<dbReference type="PANTHER" id="PTHR30203:SF32">
    <property type="entry name" value="CATION EFFLUX SYSTEM PROTEIN CUSC"/>
    <property type="match status" value="1"/>
</dbReference>
<organism evidence="3 4">
    <name type="scientific">Croceicoccus esteveae</name>
    <dbReference type="NCBI Taxonomy" id="3075597"/>
    <lineage>
        <taxon>Bacteria</taxon>
        <taxon>Pseudomonadati</taxon>
        <taxon>Pseudomonadota</taxon>
        <taxon>Alphaproteobacteria</taxon>
        <taxon>Sphingomonadales</taxon>
        <taxon>Erythrobacteraceae</taxon>
        <taxon>Croceicoccus</taxon>
    </lineage>
</organism>
<dbReference type="InterPro" id="IPR003423">
    <property type="entry name" value="OMP_efflux"/>
</dbReference>
<comment type="caution">
    <text evidence="3">The sequence shown here is derived from an EMBL/GenBank/DDBJ whole genome shotgun (WGS) entry which is preliminary data.</text>
</comment>
<keyword evidence="2" id="KW-0449">Lipoprotein</keyword>
<comment type="subcellular location">
    <subcellularLocation>
        <location evidence="2">Cell membrane</location>
        <topology evidence="2">Lipid-anchor</topology>
    </subcellularLocation>
</comment>
<dbReference type="InterPro" id="IPR010131">
    <property type="entry name" value="MdtP/NodT-like"/>
</dbReference>
<dbReference type="NCBIfam" id="TIGR01845">
    <property type="entry name" value="outer_NodT"/>
    <property type="match status" value="1"/>
</dbReference>
<keyword evidence="2" id="KW-0812">Transmembrane</keyword>
<dbReference type="Gene3D" id="1.20.1600.10">
    <property type="entry name" value="Outer membrane efflux proteins (OEP)"/>
    <property type="match status" value="1"/>
</dbReference>
<protein>
    <submittedName>
        <fullName evidence="3">TolC family protein</fullName>
    </submittedName>
</protein>
<keyword evidence="4" id="KW-1185">Reference proteome</keyword>
<evidence type="ECO:0000256" key="2">
    <source>
        <dbReference type="RuleBase" id="RU362097"/>
    </source>
</evidence>
<name>A0ABU2ZKB9_9SPHN</name>
<dbReference type="Proteomes" id="UP001259803">
    <property type="component" value="Unassembled WGS sequence"/>
</dbReference>
<keyword evidence="2" id="KW-0564">Palmitate</keyword>
<dbReference type="EMBL" id="JAVRHS010000016">
    <property type="protein sequence ID" value="MDT0577061.1"/>
    <property type="molecule type" value="Genomic_DNA"/>
</dbReference>
<keyword evidence="2" id="KW-0472">Membrane</keyword>
<dbReference type="PROSITE" id="PS51257">
    <property type="entry name" value="PROKAR_LIPOPROTEIN"/>
    <property type="match status" value="1"/>
</dbReference>